<evidence type="ECO:0000313" key="7">
    <source>
        <dbReference type="Proteomes" id="UP000708148"/>
    </source>
</evidence>
<dbReference type="PROSITE" id="PS51017">
    <property type="entry name" value="CCT"/>
    <property type="match status" value="1"/>
</dbReference>
<dbReference type="PANTHER" id="PTHR31874">
    <property type="entry name" value="CCT MOTIF FAMILY PROTEIN, EXPRESSED"/>
    <property type="match status" value="1"/>
</dbReference>
<dbReference type="InterPro" id="IPR010402">
    <property type="entry name" value="CCT_domain"/>
</dbReference>
<keyword evidence="7" id="KW-1185">Reference proteome</keyword>
<dbReference type="Proteomes" id="UP000708148">
    <property type="component" value="Unassembled WGS sequence"/>
</dbReference>
<dbReference type="OrthoDB" id="153872at2759"/>
<feature type="compositionally biased region" description="Acidic residues" evidence="4">
    <location>
        <begin position="343"/>
        <end position="352"/>
    </location>
</feature>
<evidence type="ECO:0000256" key="2">
    <source>
        <dbReference type="ARBA" id="ARBA00023242"/>
    </source>
</evidence>
<evidence type="ECO:0000256" key="4">
    <source>
        <dbReference type="SAM" id="MobiDB-lite"/>
    </source>
</evidence>
<dbReference type="Pfam" id="PF06203">
    <property type="entry name" value="CCT"/>
    <property type="match status" value="1"/>
</dbReference>
<dbReference type="GO" id="GO:0005634">
    <property type="term" value="C:nucleus"/>
    <property type="evidence" value="ECO:0007669"/>
    <property type="project" value="UniProtKB-SubCell"/>
</dbReference>
<protein>
    <recommendedName>
        <fullName evidence="5">CCT domain-containing protein</fullName>
    </recommendedName>
</protein>
<evidence type="ECO:0000259" key="5">
    <source>
        <dbReference type="PROSITE" id="PS51017"/>
    </source>
</evidence>
<name>A0A8S1J2V1_9CHLO</name>
<dbReference type="PANTHER" id="PTHR31874:SF1">
    <property type="entry name" value="ZINC FINGER PROTEIN CONSTANS-LIKE 6"/>
    <property type="match status" value="1"/>
</dbReference>
<dbReference type="EMBL" id="CAJHUC010001237">
    <property type="protein sequence ID" value="CAD7700362.1"/>
    <property type="molecule type" value="Genomic_DNA"/>
</dbReference>
<dbReference type="InterPro" id="IPR052453">
    <property type="entry name" value="CONSTANS-like_ZF"/>
</dbReference>
<comment type="subcellular location">
    <subcellularLocation>
        <location evidence="1 3">Nucleus</location>
    </subcellularLocation>
</comment>
<feature type="domain" description="CCT" evidence="5">
    <location>
        <begin position="274"/>
        <end position="316"/>
    </location>
</feature>
<evidence type="ECO:0000256" key="3">
    <source>
        <dbReference type="PROSITE-ProRule" id="PRU00357"/>
    </source>
</evidence>
<evidence type="ECO:0000256" key="1">
    <source>
        <dbReference type="ARBA" id="ARBA00004123"/>
    </source>
</evidence>
<accession>A0A8S1J2V1</accession>
<feature type="compositionally biased region" description="Basic and acidic residues" evidence="4">
    <location>
        <begin position="324"/>
        <end position="339"/>
    </location>
</feature>
<gene>
    <name evidence="6" type="ORF">OSTQU699_LOCUS5720</name>
</gene>
<evidence type="ECO:0000313" key="6">
    <source>
        <dbReference type="EMBL" id="CAD7700362.1"/>
    </source>
</evidence>
<reference evidence="6" key="1">
    <citation type="submission" date="2020-12" db="EMBL/GenBank/DDBJ databases">
        <authorList>
            <person name="Iha C."/>
        </authorList>
    </citation>
    <scope>NUCLEOTIDE SEQUENCE</scope>
</reference>
<dbReference type="AlphaFoldDB" id="A0A8S1J2V1"/>
<keyword evidence="2 3" id="KW-0539">Nucleus</keyword>
<comment type="caution">
    <text evidence="6">The sequence shown here is derived from an EMBL/GenBank/DDBJ whole genome shotgun (WGS) entry which is preliminary data.</text>
</comment>
<organism evidence="6 7">
    <name type="scientific">Ostreobium quekettii</name>
    <dbReference type="NCBI Taxonomy" id="121088"/>
    <lineage>
        <taxon>Eukaryota</taxon>
        <taxon>Viridiplantae</taxon>
        <taxon>Chlorophyta</taxon>
        <taxon>core chlorophytes</taxon>
        <taxon>Ulvophyceae</taxon>
        <taxon>TCBD clade</taxon>
        <taxon>Bryopsidales</taxon>
        <taxon>Ostreobineae</taxon>
        <taxon>Ostreobiaceae</taxon>
        <taxon>Ostreobium</taxon>
    </lineage>
</organism>
<feature type="region of interest" description="Disordered" evidence="4">
    <location>
        <begin position="324"/>
        <end position="358"/>
    </location>
</feature>
<sequence length="358" mass="39212">MAGVMTPVQIPAMPQVDMRDTDAGLQLPALSLDHSRVLSQWEKMGGKVEFNTESMFPESLSVPVDGSNCFRPGDRGRYPIIQGGLDGAAPASIWVDLGNSVSVEALQQAQLVAAPSCRGAVSDLDGLVGEWQVSENGQLLYDDFGWAAADARRVAVAGDQTTECWMDDTLADTAIRRSDRLEDVKQWANKAASTAPSFKVVAACPVAAPAQPQAQTPRREARSYLETAAVSSPFPTATSMGVSARPGATSFIVPLTTAPSCMQGMNSAKDVRTRTQCLQRYREKKARRLYTKKIRYELRKINADRRPRIKGRFVRKEELEEYLRQQRLPKEKVGAREPTDSNNDFEDSDNGDDTAVGV</sequence>
<dbReference type="GO" id="GO:0006355">
    <property type="term" value="P:regulation of DNA-templated transcription"/>
    <property type="evidence" value="ECO:0007669"/>
    <property type="project" value="TreeGrafter"/>
</dbReference>
<proteinExistence type="predicted"/>